<dbReference type="AlphaFoldDB" id="A0A0J1E8E7"/>
<sequence length="55" mass="5896">MNPAQAVREDSLGMNSRTVFAAQSKPTCRDARSINPASINLASLDLAQPSQAHRT</sequence>
<proteinExistence type="predicted"/>
<keyword evidence="2" id="KW-1185">Reference proteome</keyword>
<comment type="caution">
    <text evidence="1">The sequence shown here is derived from an EMBL/GenBank/DDBJ whole genome shotgun (WGS) entry which is preliminary data.</text>
</comment>
<protein>
    <submittedName>
        <fullName evidence="1">Uncharacterized protein</fullName>
    </submittedName>
</protein>
<evidence type="ECO:0000313" key="2">
    <source>
        <dbReference type="Proteomes" id="UP000036367"/>
    </source>
</evidence>
<evidence type="ECO:0000313" key="1">
    <source>
        <dbReference type="EMBL" id="KLU01729.1"/>
    </source>
</evidence>
<dbReference type="PATRIC" id="fig|595434.4.peg.5918"/>
<organism evidence="1 2">
    <name type="scientific">Rhodopirellula islandica</name>
    <dbReference type="NCBI Taxonomy" id="595434"/>
    <lineage>
        <taxon>Bacteria</taxon>
        <taxon>Pseudomonadati</taxon>
        <taxon>Planctomycetota</taxon>
        <taxon>Planctomycetia</taxon>
        <taxon>Pirellulales</taxon>
        <taxon>Pirellulaceae</taxon>
        <taxon>Rhodopirellula</taxon>
    </lineage>
</organism>
<dbReference type="STRING" id="595434.RISK_006228"/>
<name>A0A0J1E8E7_RHOIS</name>
<dbReference type="EMBL" id="LECT01000050">
    <property type="protein sequence ID" value="KLU01729.1"/>
    <property type="molecule type" value="Genomic_DNA"/>
</dbReference>
<reference evidence="1" key="1">
    <citation type="submission" date="2015-05" db="EMBL/GenBank/DDBJ databases">
        <title>Permanent draft genome of Rhodopirellula islandicus K833.</title>
        <authorList>
            <person name="Kizina J."/>
            <person name="Richter M."/>
            <person name="Glockner F.O."/>
            <person name="Harder J."/>
        </authorList>
    </citation>
    <scope>NUCLEOTIDE SEQUENCE [LARGE SCALE GENOMIC DNA]</scope>
    <source>
        <strain evidence="1">K833</strain>
    </source>
</reference>
<accession>A0A0J1E8E7</accession>
<gene>
    <name evidence="1" type="ORF">RISK_006228</name>
</gene>
<dbReference type="Proteomes" id="UP000036367">
    <property type="component" value="Unassembled WGS sequence"/>
</dbReference>